<reference evidence="5" key="1">
    <citation type="journal article" date="2013" name="Nat. Biotechnol.">
        <title>Draft genome sequence of chickpea (Cicer arietinum) provides a resource for trait improvement.</title>
        <authorList>
            <person name="Varshney R.K."/>
            <person name="Song C."/>
            <person name="Saxena R.K."/>
            <person name="Azam S."/>
            <person name="Yu S."/>
            <person name="Sharpe A.G."/>
            <person name="Cannon S."/>
            <person name="Baek J."/>
            <person name="Rosen B.D."/>
            <person name="Tar'an B."/>
            <person name="Millan T."/>
            <person name="Zhang X."/>
            <person name="Ramsay L.D."/>
            <person name="Iwata A."/>
            <person name="Wang Y."/>
            <person name="Nelson W."/>
            <person name="Farmer A.D."/>
            <person name="Gaur P.M."/>
            <person name="Soderlund C."/>
            <person name="Penmetsa R.V."/>
            <person name="Xu C."/>
            <person name="Bharti A.K."/>
            <person name="He W."/>
            <person name="Winter P."/>
            <person name="Zhao S."/>
            <person name="Hane J.K."/>
            <person name="Carrasquilla-Garcia N."/>
            <person name="Condie J.A."/>
            <person name="Upadhyaya H.D."/>
            <person name="Luo M.C."/>
            <person name="Thudi M."/>
            <person name="Gowda C.L."/>
            <person name="Singh N.P."/>
            <person name="Lichtenzveig J."/>
            <person name="Gali K.K."/>
            <person name="Rubio J."/>
            <person name="Nadarajan N."/>
            <person name="Dolezel J."/>
            <person name="Bansal K.C."/>
            <person name="Xu X."/>
            <person name="Edwards D."/>
            <person name="Zhang G."/>
            <person name="Kahl G."/>
            <person name="Gil J."/>
            <person name="Singh K.B."/>
            <person name="Datta S.K."/>
            <person name="Jackson S.A."/>
            <person name="Wang J."/>
            <person name="Cook D.R."/>
        </authorList>
    </citation>
    <scope>NUCLEOTIDE SEQUENCE [LARGE SCALE GENOMIC DNA]</scope>
    <source>
        <strain evidence="5">cv. CDC Frontier</strain>
    </source>
</reference>
<evidence type="ECO:0000313" key="5">
    <source>
        <dbReference type="Proteomes" id="UP000087171"/>
    </source>
</evidence>
<dbReference type="OrthoDB" id="777695at2759"/>
<dbReference type="GO" id="GO:0005886">
    <property type="term" value="C:plasma membrane"/>
    <property type="evidence" value="ECO:0007669"/>
    <property type="project" value="TreeGrafter"/>
</dbReference>
<dbReference type="Proteomes" id="UP000087171">
    <property type="component" value="Chromosome Ca3"/>
</dbReference>
<comment type="subcellular location">
    <subcellularLocation>
        <location evidence="1">Membrane</location>
    </subcellularLocation>
</comment>
<proteinExistence type="predicted"/>
<evidence type="ECO:0000256" key="3">
    <source>
        <dbReference type="SAM" id="MobiDB-lite"/>
    </source>
</evidence>
<dbReference type="PaxDb" id="3827-XP_004494970.1"/>
<evidence type="ECO:0000256" key="2">
    <source>
        <dbReference type="ARBA" id="ARBA00023136"/>
    </source>
</evidence>
<keyword evidence="4" id="KW-1133">Transmembrane helix</keyword>
<dbReference type="eggNOG" id="ENOG502RXF8">
    <property type="taxonomic scope" value="Eukaryota"/>
</dbReference>
<dbReference type="GO" id="GO:0098542">
    <property type="term" value="P:defense response to other organism"/>
    <property type="evidence" value="ECO:0007669"/>
    <property type="project" value="InterPro"/>
</dbReference>
<protein>
    <submittedName>
        <fullName evidence="6">NDR1/HIN1-like protein 13</fullName>
    </submittedName>
</protein>
<evidence type="ECO:0000256" key="1">
    <source>
        <dbReference type="ARBA" id="ARBA00004370"/>
    </source>
</evidence>
<evidence type="ECO:0000313" key="6">
    <source>
        <dbReference type="RefSeq" id="XP_004494970.2"/>
    </source>
</evidence>
<keyword evidence="2 4" id="KW-0472">Membrane</keyword>
<dbReference type="PANTHER" id="PTHR31234:SF35">
    <property type="entry name" value="LATE EMBRYOGENESIS ABUNDANT (LEA) HYDROXYPROLINE-RICH GLYCOPROTEIN FAMILY"/>
    <property type="match status" value="1"/>
</dbReference>
<dbReference type="KEGG" id="cam:101509920"/>
<dbReference type="InterPro" id="IPR044839">
    <property type="entry name" value="NDR1-like"/>
</dbReference>
<feature type="transmembrane region" description="Helical" evidence="4">
    <location>
        <begin position="55"/>
        <end position="81"/>
    </location>
</feature>
<organism evidence="5 6">
    <name type="scientific">Cicer arietinum</name>
    <name type="common">Chickpea</name>
    <name type="synonym">Garbanzo</name>
    <dbReference type="NCBI Taxonomy" id="3827"/>
    <lineage>
        <taxon>Eukaryota</taxon>
        <taxon>Viridiplantae</taxon>
        <taxon>Streptophyta</taxon>
        <taxon>Embryophyta</taxon>
        <taxon>Tracheophyta</taxon>
        <taxon>Spermatophyta</taxon>
        <taxon>Magnoliopsida</taxon>
        <taxon>eudicotyledons</taxon>
        <taxon>Gunneridae</taxon>
        <taxon>Pentapetalae</taxon>
        <taxon>rosids</taxon>
        <taxon>fabids</taxon>
        <taxon>Fabales</taxon>
        <taxon>Fabaceae</taxon>
        <taxon>Papilionoideae</taxon>
        <taxon>50 kb inversion clade</taxon>
        <taxon>NPAAA clade</taxon>
        <taxon>Hologalegina</taxon>
        <taxon>IRL clade</taxon>
        <taxon>Cicereae</taxon>
        <taxon>Cicer</taxon>
    </lineage>
</organism>
<keyword evidence="4" id="KW-0812">Transmembrane</keyword>
<dbReference type="RefSeq" id="XP_004494970.2">
    <property type="nucleotide sequence ID" value="XM_004494913.3"/>
</dbReference>
<accession>A0A1S2XWD3</accession>
<dbReference type="PANTHER" id="PTHR31234">
    <property type="entry name" value="LATE EMBRYOGENESIS ABUNDANT (LEA) HYDROXYPROLINE-RICH GLYCOPROTEIN FAMILY"/>
    <property type="match status" value="1"/>
</dbReference>
<dbReference type="GeneID" id="101509920"/>
<sequence>MESSSSPPQPKPIILQKPPGYRDPNTAQKPLPPRKAALPPSFRPKPKKRRCCRKCCCTFCIILLLLILILVVAVAVIYILYQPSLPEFHIGSFRVSMFNITVNDDVAYLNANTTTMVELKNRNKKIAWHFDQSNVHILAENGDLNLGSTKVAPFDVKVRNTTQLKVETKVRGVELDARQRRRLKSVFDSKALKPRVEVKTRTGMKVQGWNSMKMDVTVVCDGVTLRQLQNGVSPHCSLTILKWIKIR</sequence>
<evidence type="ECO:0000256" key="4">
    <source>
        <dbReference type="SAM" id="Phobius"/>
    </source>
</evidence>
<reference evidence="6" key="2">
    <citation type="submission" date="2025-08" db="UniProtKB">
        <authorList>
            <consortium name="RefSeq"/>
        </authorList>
    </citation>
    <scope>IDENTIFICATION</scope>
    <source>
        <tissue evidence="6">Etiolated seedlings</tissue>
    </source>
</reference>
<dbReference type="STRING" id="3827.A0A1S2XWD3"/>
<gene>
    <name evidence="6" type="primary">LOC101509920</name>
</gene>
<feature type="region of interest" description="Disordered" evidence="3">
    <location>
        <begin position="1"/>
        <end position="48"/>
    </location>
</feature>
<feature type="compositionally biased region" description="Low complexity" evidence="3">
    <location>
        <begin position="1"/>
        <end position="19"/>
    </location>
</feature>
<keyword evidence="5" id="KW-1185">Reference proteome</keyword>
<dbReference type="AlphaFoldDB" id="A0A1S2XWD3"/>
<name>A0A1S2XWD3_CICAR</name>